<dbReference type="Proteomes" id="UP000177324">
    <property type="component" value="Unassembled WGS sequence"/>
</dbReference>
<dbReference type="EMBL" id="MHCH01000049">
    <property type="protein sequence ID" value="OGY16175.1"/>
    <property type="molecule type" value="Genomic_DNA"/>
</dbReference>
<protein>
    <recommendedName>
        <fullName evidence="5">Type II secretion system protein GspG C-terminal domain-containing protein</fullName>
    </recommendedName>
</protein>
<dbReference type="SUPFAM" id="SSF54523">
    <property type="entry name" value="Pili subunits"/>
    <property type="match status" value="1"/>
</dbReference>
<dbReference type="Pfam" id="PF07963">
    <property type="entry name" value="N_methyl"/>
    <property type="match status" value="1"/>
</dbReference>
<proteinExistence type="predicted"/>
<keyword evidence="2" id="KW-0812">Transmembrane</keyword>
<dbReference type="AlphaFoldDB" id="A0A1G1VLD5"/>
<evidence type="ECO:0000256" key="1">
    <source>
        <dbReference type="ARBA" id="ARBA00022481"/>
    </source>
</evidence>
<keyword evidence="2" id="KW-0472">Membrane</keyword>
<dbReference type="GO" id="GO:0015627">
    <property type="term" value="C:type II protein secretion system complex"/>
    <property type="evidence" value="ECO:0007669"/>
    <property type="project" value="InterPro"/>
</dbReference>
<feature type="transmembrane region" description="Helical" evidence="2">
    <location>
        <begin position="20"/>
        <end position="40"/>
    </location>
</feature>
<gene>
    <name evidence="3" type="ORF">A2784_03820</name>
</gene>
<dbReference type="PRINTS" id="PR00813">
    <property type="entry name" value="BCTERIALGSPG"/>
</dbReference>
<evidence type="ECO:0000256" key="2">
    <source>
        <dbReference type="SAM" id="Phobius"/>
    </source>
</evidence>
<organism evidence="3 4">
    <name type="scientific">Candidatus Chisholmbacteria bacterium RIFCSPHIGHO2_01_FULL_48_12</name>
    <dbReference type="NCBI Taxonomy" id="1797589"/>
    <lineage>
        <taxon>Bacteria</taxon>
        <taxon>Candidatus Chisholmiibacteriota</taxon>
    </lineage>
</organism>
<name>A0A1G1VLD5_9BACT</name>
<dbReference type="InterPro" id="IPR045584">
    <property type="entry name" value="Pilin-like"/>
</dbReference>
<evidence type="ECO:0000313" key="4">
    <source>
        <dbReference type="Proteomes" id="UP000177324"/>
    </source>
</evidence>
<dbReference type="InterPro" id="IPR000983">
    <property type="entry name" value="Bac_GSPG_pilin"/>
</dbReference>
<dbReference type="InterPro" id="IPR012902">
    <property type="entry name" value="N_methyl_site"/>
</dbReference>
<keyword evidence="2" id="KW-1133">Transmembrane helix</keyword>
<dbReference type="Gene3D" id="3.30.700.10">
    <property type="entry name" value="Glycoprotein, Type 4 Pilin"/>
    <property type="match status" value="1"/>
</dbReference>
<evidence type="ECO:0000313" key="3">
    <source>
        <dbReference type="EMBL" id="OGY16175.1"/>
    </source>
</evidence>
<reference evidence="3 4" key="1">
    <citation type="journal article" date="2016" name="Nat. Commun.">
        <title>Thousands of microbial genomes shed light on interconnected biogeochemical processes in an aquifer system.</title>
        <authorList>
            <person name="Anantharaman K."/>
            <person name="Brown C.T."/>
            <person name="Hug L.A."/>
            <person name="Sharon I."/>
            <person name="Castelle C.J."/>
            <person name="Probst A.J."/>
            <person name="Thomas B.C."/>
            <person name="Singh A."/>
            <person name="Wilkins M.J."/>
            <person name="Karaoz U."/>
            <person name="Brodie E.L."/>
            <person name="Williams K.H."/>
            <person name="Hubbard S.S."/>
            <person name="Banfield J.F."/>
        </authorList>
    </citation>
    <scope>NUCLEOTIDE SEQUENCE [LARGE SCALE GENOMIC DNA]</scope>
</reference>
<accession>A0A1G1VLD5</accession>
<comment type="caution">
    <text evidence="3">The sequence shown here is derived from an EMBL/GenBank/DDBJ whole genome shotgun (WGS) entry which is preliminary data.</text>
</comment>
<dbReference type="GO" id="GO:0015628">
    <property type="term" value="P:protein secretion by the type II secretion system"/>
    <property type="evidence" value="ECO:0007669"/>
    <property type="project" value="InterPro"/>
</dbReference>
<dbReference type="STRING" id="1797589.A2784_03820"/>
<sequence length="141" mass="15287">MKSYQLSVISYQRGFTFIELLVAATIIGVLTTIGVVNFQSTNQRARDGKRQADLEQIRTALEIARADSSNNTYKTNLNALVTGGYMPSLPVDPKGFTYKYSPAAGYRTYSLCAHLEKGDVSDGCGGTEACGAVCNYQVKNP</sequence>
<evidence type="ECO:0008006" key="5">
    <source>
        <dbReference type="Google" id="ProtNLM"/>
    </source>
</evidence>
<keyword evidence="1" id="KW-0488">Methylation</keyword>
<dbReference type="NCBIfam" id="TIGR02532">
    <property type="entry name" value="IV_pilin_GFxxxE"/>
    <property type="match status" value="1"/>
</dbReference>